<organism evidence="1 2">
    <name type="scientific">Candidatus Magasanikbacteria bacterium CG10_big_fil_rev_8_21_14_0_10_36_32</name>
    <dbReference type="NCBI Taxonomy" id="1974646"/>
    <lineage>
        <taxon>Bacteria</taxon>
        <taxon>Candidatus Magasanikiibacteriota</taxon>
    </lineage>
</organism>
<name>A0A2M6W5X1_9BACT</name>
<dbReference type="EMBL" id="PFBV01000005">
    <property type="protein sequence ID" value="PIT88125.1"/>
    <property type="molecule type" value="Genomic_DNA"/>
</dbReference>
<gene>
    <name evidence="1" type="ORF">COU29_03885</name>
</gene>
<evidence type="ECO:0000313" key="1">
    <source>
        <dbReference type="EMBL" id="PIT88125.1"/>
    </source>
</evidence>
<sequence length="130" mass="14954">MITNGEMAKILETEAKHFRKSIHAKNFLKVWGDDIIDENMARELAILFLSTCFVVSKSSAEKLKKVKRRLWKDIWNWAPNAAANIQRSKRKNPAYGKTTLDQDALDALLVDYINHTYMPGDLGLLVEHIR</sequence>
<dbReference type="Proteomes" id="UP000231426">
    <property type="component" value="Unassembled WGS sequence"/>
</dbReference>
<accession>A0A2M6W5X1</accession>
<evidence type="ECO:0000313" key="2">
    <source>
        <dbReference type="Proteomes" id="UP000231426"/>
    </source>
</evidence>
<proteinExistence type="predicted"/>
<comment type="caution">
    <text evidence="1">The sequence shown here is derived from an EMBL/GenBank/DDBJ whole genome shotgun (WGS) entry which is preliminary data.</text>
</comment>
<dbReference type="AlphaFoldDB" id="A0A2M6W5X1"/>
<protein>
    <submittedName>
        <fullName evidence="1">Uncharacterized protein</fullName>
    </submittedName>
</protein>
<reference evidence="2" key="1">
    <citation type="submission" date="2017-09" db="EMBL/GenBank/DDBJ databases">
        <title>Depth-based differentiation of microbial function through sediment-hosted aquifers and enrichment of novel symbionts in the deep terrestrial subsurface.</title>
        <authorList>
            <person name="Probst A.J."/>
            <person name="Ladd B."/>
            <person name="Jarett J.K."/>
            <person name="Geller-Mcgrath D.E."/>
            <person name="Sieber C.M.K."/>
            <person name="Emerson J.B."/>
            <person name="Anantharaman K."/>
            <person name="Thomas B.C."/>
            <person name="Malmstrom R."/>
            <person name="Stieglmeier M."/>
            <person name="Klingl A."/>
            <person name="Woyke T."/>
            <person name="Ryan C.M."/>
            <person name="Banfield J.F."/>
        </authorList>
    </citation>
    <scope>NUCLEOTIDE SEQUENCE [LARGE SCALE GENOMIC DNA]</scope>
</reference>